<feature type="domain" description="Nitric oxide synthase-interacting protein zinc-finger" evidence="7">
    <location>
        <begin position="4"/>
        <end position="74"/>
    </location>
</feature>
<dbReference type="InterPro" id="IPR031790">
    <property type="entry name" value="Znf-NOSIP"/>
</dbReference>
<organism evidence="8 9">
    <name type="scientific">Rhodotorula toruloides</name>
    <name type="common">Yeast</name>
    <name type="synonym">Rhodosporidium toruloides</name>
    <dbReference type="NCBI Taxonomy" id="5286"/>
    <lineage>
        <taxon>Eukaryota</taxon>
        <taxon>Fungi</taxon>
        <taxon>Dikarya</taxon>
        <taxon>Basidiomycota</taxon>
        <taxon>Pucciniomycotina</taxon>
        <taxon>Microbotryomycetes</taxon>
        <taxon>Sporidiobolales</taxon>
        <taxon>Sporidiobolaceae</taxon>
        <taxon>Rhodotorula</taxon>
    </lineage>
</organism>
<dbReference type="Proteomes" id="UP000321518">
    <property type="component" value="Unassembled WGS sequence"/>
</dbReference>
<dbReference type="OrthoDB" id="116827at2759"/>
<reference evidence="8 9" key="1">
    <citation type="submission" date="2019-07" db="EMBL/GenBank/DDBJ databases">
        <title>Rhodotorula toruloides NBRC10032 genome sequencing.</title>
        <authorList>
            <person name="Shida Y."/>
            <person name="Takaku H."/>
            <person name="Ogasawara W."/>
            <person name="Mori K."/>
        </authorList>
    </citation>
    <scope>NUCLEOTIDE SEQUENCE [LARGE SCALE GENOMIC DNA]</scope>
    <source>
        <strain evidence="8 9">NBRC10032</strain>
    </source>
</reference>
<evidence type="ECO:0000256" key="5">
    <source>
        <dbReference type="SAM" id="Coils"/>
    </source>
</evidence>
<dbReference type="EMBL" id="BJWK01000006">
    <property type="protein sequence ID" value="GEM08629.1"/>
    <property type="molecule type" value="Genomic_DNA"/>
</dbReference>
<evidence type="ECO:0000259" key="7">
    <source>
        <dbReference type="Pfam" id="PF15906"/>
    </source>
</evidence>
<comment type="similarity">
    <text evidence="2 4">Belongs to the NOSIP family.</text>
</comment>
<feature type="region of interest" description="Disordered" evidence="6">
    <location>
        <begin position="112"/>
        <end position="157"/>
    </location>
</feature>
<dbReference type="InterPro" id="IPR016818">
    <property type="entry name" value="NOSIP"/>
</dbReference>
<dbReference type="SUPFAM" id="SSF57850">
    <property type="entry name" value="RING/U-box"/>
    <property type="match status" value="1"/>
</dbReference>
<dbReference type="AlphaFoldDB" id="A0A511KE28"/>
<evidence type="ECO:0000256" key="3">
    <source>
        <dbReference type="ARBA" id="ARBA00023242"/>
    </source>
</evidence>
<accession>A0A511KE28</accession>
<dbReference type="PANTHER" id="PTHR13063">
    <property type="entry name" value="ENOS INTERACTING PROTEIN"/>
    <property type="match status" value="1"/>
</dbReference>
<dbReference type="Gene3D" id="3.30.40.10">
    <property type="entry name" value="Zinc/RING finger domain, C3HC4 (zinc finger)"/>
    <property type="match status" value="1"/>
</dbReference>
<keyword evidence="3 4" id="KW-0539">Nucleus</keyword>
<evidence type="ECO:0000256" key="1">
    <source>
        <dbReference type="ARBA" id="ARBA00004123"/>
    </source>
</evidence>
<feature type="coiled-coil region" evidence="5">
    <location>
        <begin position="67"/>
        <end position="94"/>
    </location>
</feature>
<comment type="subcellular location">
    <subcellularLocation>
        <location evidence="1 4">Nucleus</location>
    </subcellularLocation>
</comment>
<sequence>MGRHGRNNTSRADFTYAERQMAQGGTKRALLGRESMRDIDACSLCLGHARDPRVCPEGHLYCQECILTSLLDQKKDIKRQQKLLERMRAESEAEMAAARTAARERVLKEFETAQSSLGSKTTQGKVSATGADDEKAGPRGTKRSFELDEDEIDRLTKEATDEALSRTAREMADARRAKLPNFWLPSLTPTATPESVIDAKLQTLCHASKPPHPVSLKTLVTVKLTKDPEEKNRSGNPTVLCPSCRKTITNNVKAFALKACGDVLCSTCVDTLCRKDEVCAHCMTPVDKKLPYIELKREGTGYAAGGGVQVEKFDVAFQA</sequence>
<dbReference type="Pfam" id="PF15906">
    <property type="entry name" value="zf-NOSIP"/>
    <property type="match status" value="1"/>
</dbReference>
<dbReference type="PANTHER" id="PTHR13063:SF10">
    <property type="entry name" value="NITRIC OXIDE SYNTHASE-INTERACTING PROTEIN"/>
    <property type="match status" value="1"/>
</dbReference>
<feature type="compositionally biased region" description="Polar residues" evidence="6">
    <location>
        <begin position="112"/>
        <end position="126"/>
    </location>
</feature>
<proteinExistence type="inferred from homology"/>
<protein>
    <submittedName>
        <fullName evidence="8">Zinc finger protein, nitric oxide synthase-interacting protein</fullName>
    </submittedName>
</protein>
<name>A0A511KE28_RHOTO</name>
<keyword evidence="5" id="KW-0175">Coiled coil</keyword>
<comment type="caution">
    <text evidence="8">The sequence shown here is derived from an EMBL/GenBank/DDBJ whole genome shotgun (WGS) entry which is preliminary data.</text>
</comment>
<evidence type="ECO:0000256" key="2">
    <source>
        <dbReference type="ARBA" id="ARBA00008126"/>
    </source>
</evidence>
<evidence type="ECO:0000256" key="4">
    <source>
        <dbReference type="PIRNR" id="PIRNR023577"/>
    </source>
</evidence>
<dbReference type="GO" id="GO:0005634">
    <property type="term" value="C:nucleus"/>
    <property type="evidence" value="ECO:0007669"/>
    <property type="project" value="UniProtKB-SubCell"/>
</dbReference>
<dbReference type="InterPro" id="IPR013083">
    <property type="entry name" value="Znf_RING/FYVE/PHD"/>
</dbReference>
<evidence type="ECO:0000313" key="9">
    <source>
        <dbReference type="Proteomes" id="UP000321518"/>
    </source>
</evidence>
<dbReference type="GO" id="GO:0061630">
    <property type="term" value="F:ubiquitin protein ligase activity"/>
    <property type="evidence" value="ECO:0007669"/>
    <property type="project" value="InterPro"/>
</dbReference>
<gene>
    <name evidence="8" type="ORF">Rt10032_c06g2646</name>
</gene>
<dbReference type="PIRSF" id="PIRSF023577">
    <property type="entry name" value="ENOS_interacting"/>
    <property type="match status" value="1"/>
</dbReference>
<evidence type="ECO:0000256" key="6">
    <source>
        <dbReference type="SAM" id="MobiDB-lite"/>
    </source>
</evidence>
<evidence type="ECO:0000313" key="8">
    <source>
        <dbReference type="EMBL" id="GEM08629.1"/>
    </source>
</evidence>